<comment type="similarity">
    <text evidence="2 10">Belongs to the methyltransferase superfamily.</text>
</comment>
<dbReference type="PANTHER" id="PTHR10108">
    <property type="entry name" value="SAM-DEPENDENT METHYLTRANSFERASE"/>
    <property type="match status" value="1"/>
</dbReference>
<keyword evidence="3 10" id="KW-0489">Methyltransferase</keyword>
<organism evidence="11 12">
    <name type="scientific">Spinacia oleracea</name>
    <name type="common">Spinach</name>
    <dbReference type="NCBI Taxonomy" id="3562"/>
    <lineage>
        <taxon>Eukaryota</taxon>
        <taxon>Viridiplantae</taxon>
        <taxon>Streptophyta</taxon>
        <taxon>Embryophyta</taxon>
        <taxon>Tracheophyta</taxon>
        <taxon>Spermatophyta</taxon>
        <taxon>Magnoliopsida</taxon>
        <taxon>eudicotyledons</taxon>
        <taxon>Gunneridae</taxon>
        <taxon>Pentapetalae</taxon>
        <taxon>Caryophyllales</taxon>
        <taxon>Chenopodiaceae</taxon>
        <taxon>Chenopodioideae</taxon>
        <taxon>Anserineae</taxon>
        <taxon>Spinacia</taxon>
    </lineage>
</organism>
<keyword evidence="8 10" id="KW-0472">Membrane</keyword>
<dbReference type="KEGG" id="soe:110787379"/>
<keyword evidence="5 10" id="KW-0812">Transmembrane</keyword>
<sequence length="617" mass="69743">MRGRSDEVQKKRLITVLVGAAIVLGFLYVYQGSIFGSQNSGATALEYGSKSLRKLGWGGDEDADDISSKFSQEDGDDGVMSKSFPVCDDRHSELIPCLDRHLIYQLRLKLDLSLMEHYERHCPPPERRYNCLIPPPNGYKVPIKWPKSRDEVWKANIPHTHLAHEKSDQNWMVVKGERIKFPGGGTHFHYGAGKYIAAMANMLNFSNNVINDEGRLRTVLDVGCGVASFGGYLLSSDVITMSLAPNDVHQNQIQFALERGIPAYLGVLGTKRLPYPSRSFELAHCSRCRIDWLQRDGILLLELDRVLRPGGYFAYSSPEAYAQDEEDLRIWREMSALVKRMCWEIAAKQNQTVIWVKPLNNDCYMQRPAGTQPPLCRSDDDPDAVLGVKMEPCITPYSDHDHKAGGSELPAWPARLTSPSPRLADFSYSNDMFEKDTESWAQRVENYWNLLSPKIQSDTLRNVMDMKAHLGSFAAALKDKDVWVMNVVPEDGPNTLKVVYDRGLIGAAHNWCEAFSTYPRTYDLLHAWNIISDIERKGCSPEDLLLEMDRILRPTGFIIIRDKQAVVDFVKKYMSALHWEVVATGDASSDSDQDGDEVVFVVQKKLWLSSRSSRDAE</sequence>
<dbReference type="FunFam" id="3.40.50.150:FF:000043">
    <property type="entry name" value="probable methyltransferase PMT3"/>
    <property type="match status" value="1"/>
</dbReference>
<evidence type="ECO:0000256" key="5">
    <source>
        <dbReference type="ARBA" id="ARBA00022692"/>
    </source>
</evidence>
<dbReference type="GO" id="GO:0005802">
    <property type="term" value="C:trans-Golgi network"/>
    <property type="evidence" value="ECO:0007669"/>
    <property type="project" value="TreeGrafter"/>
</dbReference>
<keyword evidence="9 10" id="KW-0325">Glycoprotein</keyword>
<dbReference type="AlphaFoldDB" id="A0A9R0JV45"/>
<dbReference type="GeneID" id="110787379"/>
<reference evidence="12" key="2">
    <citation type="submission" date="2025-08" db="UniProtKB">
        <authorList>
            <consortium name="RefSeq"/>
        </authorList>
    </citation>
    <scope>IDENTIFICATION</scope>
    <source>
        <tissue evidence="12">Leaf</tissue>
    </source>
</reference>
<dbReference type="GO" id="GO:0000139">
    <property type="term" value="C:Golgi membrane"/>
    <property type="evidence" value="ECO:0007669"/>
    <property type="project" value="UniProtKB-SubCell"/>
</dbReference>
<dbReference type="InterPro" id="IPR004159">
    <property type="entry name" value="Put_SAM_MeTrfase"/>
</dbReference>
<keyword evidence="7 10" id="KW-1133">Transmembrane helix</keyword>
<evidence type="ECO:0000256" key="3">
    <source>
        <dbReference type="ARBA" id="ARBA00022603"/>
    </source>
</evidence>
<dbReference type="GO" id="GO:0005768">
    <property type="term" value="C:endosome"/>
    <property type="evidence" value="ECO:0007669"/>
    <property type="project" value="TreeGrafter"/>
</dbReference>
<dbReference type="SUPFAM" id="SSF53335">
    <property type="entry name" value="S-adenosyl-L-methionine-dependent methyltransferases"/>
    <property type="match status" value="2"/>
</dbReference>
<dbReference type="Pfam" id="PF03141">
    <property type="entry name" value="Methyltransf_29"/>
    <property type="match status" value="1"/>
</dbReference>
<evidence type="ECO:0000256" key="4">
    <source>
        <dbReference type="ARBA" id="ARBA00022679"/>
    </source>
</evidence>
<reference evidence="11" key="1">
    <citation type="journal article" date="2021" name="Nat. Commun.">
        <title>Genomic analyses provide insights into spinach domestication and the genetic basis of agronomic traits.</title>
        <authorList>
            <person name="Cai X."/>
            <person name="Sun X."/>
            <person name="Xu C."/>
            <person name="Sun H."/>
            <person name="Wang X."/>
            <person name="Ge C."/>
            <person name="Zhang Z."/>
            <person name="Wang Q."/>
            <person name="Fei Z."/>
            <person name="Jiao C."/>
            <person name="Wang Q."/>
        </authorList>
    </citation>
    <scope>NUCLEOTIDE SEQUENCE [LARGE SCALE GENOMIC DNA]</scope>
    <source>
        <strain evidence="11">cv. Varoflay</strain>
    </source>
</reference>
<feature type="transmembrane region" description="Helical" evidence="10">
    <location>
        <begin position="12"/>
        <end position="30"/>
    </location>
</feature>
<evidence type="ECO:0000256" key="6">
    <source>
        <dbReference type="ARBA" id="ARBA00022968"/>
    </source>
</evidence>
<dbReference type="PANTHER" id="PTHR10108:SF1120">
    <property type="entry name" value="METHYLTRANSFERASE PMT8-RELATED"/>
    <property type="match status" value="1"/>
</dbReference>
<evidence type="ECO:0000256" key="9">
    <source>
        <dbReference type="ARBA" id="ARBA00023180"/>
    </source>
</evidence>
<keyword evidence="6 10" id="KW-0735">Signal-anchor</keyword>
<comment type="subcellular location">
    <subcellularLocation>
        <location evidence="1">Golgi apparatus membrane</location>
        <topology evidence="1">Single-pass type II membrane protein</topology>
    </subcellularLocation>
    <subcellularLocation>
        <location evidence="10">Membrane</location>
        <topology evidence="10">Single-pass type II membrane protein</topology>
    </subcellularLocation>
</comment>
<evidence type="ECO:0000313" key="12">
    <source>
        <dbReference type="RefSeq" id="XP_021847688.1"/>
    </source>
</evidence>
<dbReference type="Gene3D" id="3.40.50.150">
    <property type="entry name" value="Vaccinia Virus protein VP39"/>
    <property type="match status" value="1"/>
</dbReference>
<evidence type="ECO:0000256" key="8">
    <source>
        <dbReference type="ARBA" id="ARBA00023136"/>
    </source>
</evidence>
<dbReference type="Proteomes" id="UP000813463">
    <property type="component" value="Chromosome 3"/>
</dbReference>
<evidence type="ECO:0000313" key="11">
    <source>
        <dbReference type="Proteomes" id="UP000813463"/>
    </source>
</evidence>
<dbReference type="GO" id="GO:0032259">
    <property type="term" value="P:methylation"/>
    <property type="evidence" value="ECO:0007669"/>
    <property type="project" value="UniProtKB-KW"/>
</dbReference>
<dbReference type="EC" id="2.1.1.-" evidence="10"/>
<name>A0A9R0JV45_SPIOL</name>
<keyword evidence="11" id="KW-1185">Reference proteome</keyword>
<evidence type="ECO:0000256" key="2">
    <source>
        <dbReference type="ARBA" id="ARBA00008361"/>
    </source>
</evidence>
<dbReference type="RefSeq" id="XP_021847688.1">
    <property type="nucleotide sequence ID" value="XM_021991996.2"/>
</dbReference>
<gene>
    <name evidence="12" type="primary">LOC110787379</name>
</gene>
<protein>
    <recommendedName>
        <fullName evidence="10">Methyltransferase</fullName>
        <ecNumber evidence="10">2.1.1.-</ecNumber>
    </recommendedName>
</protein>
<evidence type="ECO:0000256" key="7">
    <source>
        <dbReference type="ARBA" id="ARBA00022989"/>
    </source>
</evidence>
<evidence type="ECO:0000256" key="10">
    <source>
        <dbReference type="RuleBase" id="RU366043"/>
    </source>
</evidence>
<accession>A0A9R0JV45</accession>
<proteinExistence type="inferred from homology"/>
<dbReference type="GO" id="GO:0005737">
    <property type="term" value="C:cytoplasm"/>
    <property type="evidence" value="ECO:0000318"/>
    <property type="project" value="GO_Central"/>
</dbReference>
<dbReference type="InterPro" id="IPR029063">
    <property type="entry name" value="SAM-dependent_MTases_sf"/>
</dbReference>
<dbReference type="GO" id="GO:0008168">
    <property type="term" value="F:methyltransferase activity"/>
    <property type="evidence" value="ECO:0007669"/>
    <property type="project" value="UniProtKB-UniRule"/>
</dbReference>
<evidence type="ECO:0000256" key="1">
    <source>
        <dbReference type="ARBA" id="ARBA00004323"/>
    </source>
</evidence>
<keyword evidence="4 10" id="KW-0808">Transferase</keyword>
<dbReference type="OrthoDB" id="2013972at2759"/>